<name>X1FVG4_9ZZZZ</name>
<dbReference type="Gene3D" id="3.90.550.10">
    <property type="entry name" value="Spore Coat Polysaccharide Biosynthesis Protein SpsA, Chain A"/>
    <property type="match status" value="1"/>
</dbReference>
<dbReference type="SUPFAM" id="SSF53448">
    <property type="entry name" value="Nucleotide-diphospho-sugar transferases"/>
    <property type="match status" value="1"/>
</dbReference>
<sequence>PQWMKTMDRDGFLFPLFPEYKKYRRQNIKPMFLLDGAVIAIKRKVLMETEGRRGVHVFMGKKIKGIIQDKKYTIEIDNKEDLGLAIFFLSERQE</sequence>
<organism evidence="1">
    <name type="scientific">marine sediment metagenome</name>
    <dbReference type="NCBI Taxonomy" id="412755"/>
    <lineage>
        <taxon>unclassified sequences</taxon>
        <taxon>metagenomes</taxon>
        <taxon>ecological metagenomes</taxon>
    </lineage>
</organism>
<protein>
    <submittedName>
        <fullName evidence="1">Uncharacterized protein</fullName>
    </submittedName>
</protein>
<gene>
    <name evidence="1" type="ORF">S03H2_29570</name>
</gene>
<accession>X1FVG4</accession>
<dbReference type="EMBL" id="BARU01017857">
    <property type="protein sequence ID" value="GAH49641.1"/>
    <property type="molecule type" value="Genomic_DNA"/>
</dbReference>
<proteinExistence type="predicted"/>
<dbReference type="AlphaFoldDB" id="X1FVG4"/>
<reference evidence="1" key="1">
    <citation type="journal article" date="2014" name="Front. Microbiol.">
        <title>High frequency of phylogenetically diverse reductive dehalogenase-homologous genes in deep subseafloor sedimentary metagenomes.</title>
        <authorList>
            <person name="Kawai M."/>
            <person name="Futagami T."/>
            <person name="Toyoda A."/>
            <person name="Takaki Y."/>
            <person name="Nishi S."/>
            <person name="Hori S."/>
            <person name="Arai W."/>
            <person name="Tsubouchi T."/>
            <person name="Morono Y."/>
            <person name="Uchiyama I."/>
            <person name="Ito T."/>
            <person name="Fujiyama A."/>
            <person name="Inagaki F."/>
            <person name="Takami H."/>
        </authorList>
    </citation>
    <scope>NUCLEOTIDE SEQUENCE</scope>
    <source>
        <strain evidence="1">Expedition CK06-06</strain>
    </source>
</reference>
<feature type="non-terminal residue" evidence="1">
    <location>
        <position position="1"/>
    </location>
</feature>
<comment type="caution">
    <text evidence="1">The sequence shown here is derived from an EMBL/GenBank/DDBJ whole genome shotgun (WGS) entry which is preliminary data.</text>
</comment>
<evidence type="ECO:0000313" key="1">
    <source>
        <dbReference type="EMBL" id="GAH49641.1"/>
    </source>
</evidence>
<dbReference type="InterPro" id="IPR029044">
    <property type="entry name" value="Nucleotide-diphossugar_trans"/>
</dbReference>